<keyword evidence="2" id="KW-1185">Reference proteome</keyword>
<gene>
    <name evidence="1" type="ORF">ACFQGU_03015</name>
</gene>
<dbReference type="Gene3D" id="3.40.50.300">
    <property type="entry name" value="P-loop containing nucleotide triphosphate hydrolases"/>
    <property type="match status" value="1"/>
</dbReference>
<name>A0ABW1SWU9_9ACTN</name>
<keyword evidence="1" id="KW-0418">Kinase</keyword>
<reference evidence="2" key="1">
    <citation type="journal article" date="2019" name="Int. J. Syst. Evol. Microbiol.">
        <title>The Global Catalogue of Microorganisms (GCM) 10K type strain sequencing project: providing services to taxonomists for standard genome sequencing and annotation.</title>
        <authorList>
            <consortium name="The Broad Institute Genomics Platform"/>
            <consortium name="The Broad Institute Genome Sequencing Center for Infectious Disease"/>
            <person name="Wu L."/>
            <person name="Ma J."/>
        </authorList>
    </citation>
    <scope>NUCLEOTIDE SEQUENCE [LARGE SCALE GENOMIC DNA]</scope>
    <source>
        <strain evidence="2">CGMCC 4.7317</strain>
    </source>
</reference>
<comment type="caution">
    <text evidence="1">The sequence shown here is derived from an EMBL/GenBank/DDBJ whole genome shotgun (WGS) entry which is preliminary data.</text>
</comment>
<evidence type="ECO:0000313" key="2">
    <source>
        <dbReference type="Proteomes" id="UP001596138"/>
    </source>
</evidence>
<dbReference type="Proteomes" id="UP001596138">
    <property type="component" value="Unassembled WGS sequence"/>
</dbReference>
<dbReference type="EMBL" id="JBHSTI010000002">
    <property type="protein sequence ID" value="MFC6236833.1"/>
    <property type="molecule type" value="Genomic_DNA"/>
</dbReference>
<accession>A0ABW1SWU9</accession>
<evidence type="ECO:0000313" key="1">
    <source>
        <dbReference type="EMBL" id="MFC6236833.1"/>
    </source>
</evidence>
<sequence length="208" mass="22608">MEGTPACVVLLCGPSGSGKSHIAARSGLPVFRLDDFYRDGDDPAMPRSEELGIVDWDDPRSWKADDAVAALEALCRTGRVEVPTYDIPQNRATGTAVVELRGAPAVVAEGVFAAVIIERLRGRDLLADAVVLHRTPWKNFVRRFARDLKERRKPPLTLWQRGRLLMAAEPGIIADACSHGCRRVSAGELTALLHGLKASETSSRRGTS</sequence>
<keyword evidence="1" id="KW-0808">Transferase</keyword>
<dbReference type="GO" id="GO:0016301">
    <property type="term" value="F:kinase activity"/>
    <property type="evidence" value="ECO:0007669"/>
    <property type="project" value="UniProtKB-KW"/>
</dbReference>
<dbReference type="SUPFAM" id="SSF52540">
    <property type="entry name" value="P-loop containing nucleoside triphosphate hydrolases"/>
    <property type="match status" value="1"/>
</dbReference>
<organism evidence="1 2">
    <name type="scientific">Longivirga aurantiaca</name>
    <dbReference type="NCBI Taxonomy" id="1837743"/>
    <lineage>
        <taxon>Bacteria</taxon>
        <taxon>Bacillati</taxon>
        <taxon>Actinomycetota</taxon>
        <taxon>Actinomycetes</taxon>
        <taxon>Sporichthyales</taxon>
        <taxon>Sporichthyaceae</taxon>
        <taxon>Longivirga</taxon>
    </lineage>
</organism>
<dbReference type="InterPro" id="IPR027417">
    <property type="entry name" value="P-loop_NTPase"/>
</dbReference>
<dbReference type="RefSeq" id="WP_386763866.1">
    <property type="nucleotide sequence ID" value="NZ_JBHSTI010000002.1"/>
</dbReference>
<proteinExistence type="predicted"/>
<protein>
    <submittedName>
        <fullName evidence="1">Uridine kinase</fullName>
    </submittedName>
</protein>